<evidence type="ECO:0000256" key="9">
    <source>
        <dbReference type="ARBA" id="ARBA00023306"/>
    </source>
</evidence>
<dbReference type="Pfam" id="PF02899">
    <property type="entry name" value="Phage_int_SAM_1"/>
    <property type="match status" value="1"/>
</dbReference>
<dbReference type="InterPro" id="IPR010998">
    <property type="entry name" value="Integrase_recombinase_N"/>
</dbReference>
<keyword evidence="5 10" id="KW-0159">Chromosome partition</keyword>
<feature type="active site" evidence="10">
    <location>
        <position position="148"/>
    </location>
</feature>
<evidence type="ECO:0000256" key="10">
    <source>
        <dbReference type="HAMAP-Rule" id="MF_01808"/>
    </source>
</evidence>
<dbReference type="EMBL" id="BAVS01000001">
    <property type="protein sequence ID" value="GAE91640.1"/>
    <property type="molecule type" value="Genomic_DNA"/>
</dbReference>
<evidence type="ECO:0000256" key="1">
    <source>
        <dbReference type="ARBA" id="ARBA00004496"/>
    </source>
</evidence>
<evidence type="ECO:0000256" key="2">
    <source>
        <dbReference type="ARBA" id="ARBA00006657"/>
    </source>
</evidence>
<reference evidence="14 15" key="1">
    <citation type="journal article" date="2014" name="Genome Announc.">
        <title>Draft Genome Sequence of the Boron-Tolerant and Moderately Halotolerant Bacterium Gracilibacillus boraciitolerans JCM 21714T.</title>
        <authorList>
            <person name="Ahmed I."/>
            <person name="Oshima K."/>
            <person name="Suda W."/>
            <person name="Kitamura K."/>
            <person name="Iida T."/>
            <person name="Ohmori Y."/>
            <person name="Fujiwara T."/>
            <person name="Hattori M."/>
            <person name="Ohkuma M."/>
        </authorList>
    </citation>
    <scope>NUCLEOTIDE SEQUENCE [LARGE SCALE GENOMIC DNA]</scope>
    <source>
        <strain evidence="14 15">JCM 21714</strain>
    </source>
</reference>
<proteinExistence type="inferred from homology"/>
<dbReference type="GO" id="GO:0007059">
    <property type="term" value="P:chromosome segregation"/>
    <property type="evidence" value="ECO:0007669"/>
    <property type="project" value="UniProtKB-UniRule"/>
</dbReference>
<keyword evidence="3 10" id="KW-0963">Cytoplasm</keyword>
<keyword evidence="4 10" id="KW-0132">Cell division</keyword>
<dbReference type="SUPFAM" id="SSF56349">
    <property type="entry name" value="DNA breaking-rejoining enzymes"/>
    <property type="match status" value="1"/>
</dbReference>
<keyword evidence="9 10" id="KW-0131">Cell cycle</keyword>
<dbReference type="InterPro" id="IPR023009">
    <property type="entry name" value="Tyrosine_recombinase_XerC/XerD"/>
</dbReference>
<feature type="active site" evidence="10">
    <location>
        <position position="245"/>
    </location>
</feature>
<evidence type="ECO:0000313" key="15">
    <source>
        <dbReference type="Proteomes" id="UP000019102"/>
    </source>
</evidence>
<evidence type="ECO:0000256" key="6">
    <source>
        <dbReference type="ARBA" id="ARBA00022908"/>
    </source>
</evidence>
<dbReference type="InterPro" id="IPR013762">
    <property type="entry name" value="Integrase-like_cat_sf"/>
</dbReference>
<sequence length="301" mass="35122">MNYYKEWLKYLEYLQIEKNASKSTIEAYEKDLAHFFRFLTSENLESLSLVNYAIIRTYLTTLYEQGLVKRSISRHISTLRSFFKFLIREKIVLENPLVHLQLPRTPYKIPEFLYQEEINKLFDAIDRSSKLGKRNLALLEVLYGTGIRVSECVHITMDKIDFELQTILVLGKGNKERYVPFGDYAEKALVHYINESRSLLITEKSQPQNFLFLNARGNPLTARGVRLIINKQVEEAALTFQIHPHKLRHSFATHLLDNGADLRAVQELLGHTNLSSTQIYTHVSKDRLKKVYHTAHPRANR</sequence>
<dbReference type="GO" id="GO:0051301">
    <property type="term" value="P:cell division"/>
    <property type="evidence" value="ECO:0007669"/>
    <property type="project" value="UniProtKB-UniRule"/>
</dbReference>
<dbReference type="NCBIfam" id="NF040815">
    <property type="entry name" value="recomb_XerA_Arch"/>
    <property type="match status" value="1"/>
</dbReference>
<dbReference type="InterPro" id="IPR002104">
    <property type="entry name" value="Integrase_catalytic"/>
</dbReference>
<dbReference type="GO" id="GO:0009037">
    <property type="term" value="F:tyrosine-based site-specific recombinase activity"/>
    <property type="evidence" value="ECO:0007669"/>
    <property type="project" value="UniProtKB-UniRule"/>
</dbReference>
<dbReference type="HAMAP" id="MF_01808">
    <property type="entry name" value="Recomb_XerC_XerD"/>
    <property type="match status" value="1"/>
</dbReference>
<feature type="active site" evidence="10">
    <location>
        <position position="271"/>
    </location>
</feature>
<dbReference type="InterPro" id="IPR004107">
    <property type="entry name" value="Integrase_SAM-like_N"/>
</dbReference>
<evidence type="ECO:0000256" key="11">
    <source>
        <dbReference type="NCBIfam" id="TIGR02224"/>
    </source>
</evidence>
<accession>W4VDZ7</accession>
<dbReference type="Proteomes" id="UP000019102">
    <property type="component" value="Unassembled WGS sequence"/>
</dbReference>
<keyword evidence="8 10" id="KW-0233">DNA recombination</keyword>
<dbReference type="NCBIfam" id="TIGR02224">
    <property type="entry name" value="recomb_XerC"/>
    <property type="match status" value="1"/>
</dbReference>
<comment type="caution">
    <text evidence="14">The sequence shown here is derived from an EMBL/GenBank/DDBJ whole genome shotgun (WGS) entry which is preliminary data.</text>
</comment>
<comment type="subunit">
    <text evidence="10">Forms a cyclic heterotetrameric complex composed of two molecules of XerC and two molecules of XerD.</text>
</comment>
<dbReference type="GO" id="GO:0005737">
    <property type="term" value="C:cytoplasm"/>
    <property type="evidence" value="ECO:0007669"/>
    <property type="project" value="UniProtKB-SubCell"/>
</dbReference>
<dbReference type="InterPro" id="IPR050090">
    <property type="entry name" value="Tyrosine_recombinase_XerCD"/>
</dbReference>
<organism evidence="14 15">
    <name type="scientific">Gracilibacillus boraciitolerans JCM 21714</name>
    <dbReference type="NCBI Taxonomy" id="1298598"/>
    <lineage>
        <taxon>Bacteria</taxon>
        <taxon>Bacillati</taxon>
        <taxon>Bacillota</taxon>
        <taxon>Bacilli</taxon>
        <taxon>Bacillales</taxon>
        <taxon>Bacillaceae</taxon>
        <taxon>Gracilibacillus</taxon>
    </lineage>
</organism>
<keyword evidence="7 10" id="KW-0238">DNA-binding</keyword>
<dbReference type="PANTHER" id="PTHR30349">
    <property type="entry name" value="PHAGE INTEGRASE-RELATED"/>
    <property type="match status" value="1"/>
</dbReference>
<dbReference type="InterPro" id="IPR011010">
    <property type="entry name" value="DNA_brk_join_enz"/>
</dbReference>
<dbReference type="OrthoDB" id="9801717at2"/>
<evidence type="ECO:0000256" key="5">
    <source>
        <dbReference type="ARBA" id="ARBA00022829"/>
    </source>
</evidence>
<evidence type="ECO:0000256" key="8">
    <source>
        <dbReference type="ARBA" id="ARBA00023172"/>
    </source>
</evidence>
<dbReference type="Pfam" id="PF00589">
    <property type="entry name" value="Phage_integrase"/>
    <property type="match status" value="1"/>
</dbReference>
<dbReference type="InterPro" id="IPR011931">
    <property type="entry name" value="Recomb_XerC"/>
</dbReference>
<evidence type="ECO:0000256" key="4">
    <source>
        <dbReference type="ARBA" id="ARBA00022618"/>
    </source>
</evidence>
<gene>
    <name evidence="10" type="primary">xerC</name>
    <name evidence="14" type="ORF">JCM21714_593</name>
</gene>
<dbReference type="STRING" id="1298598.JCM21714_593"/>
<dbReference type="Gene3D" id="1.10.150.130">
    <property type="match status" value="1"/>
</dbReference>
<dbReference type="AlphaFoldDB" id="W4VDZ7"/>
<feature type="active site" description="O-(3'-phospho-DNA)-tyrosine intermediate" evidence="10">
    <location>
        <position position="280"/>
    </location>
</feature>
<protein>
    <recommendedName>
        <fullName evidence="10 11">Tyrosine recombinase XerC</fullName>
    </recommendedName>
</protein>
<dbReference type="Gene3D" id="1.10.443.10">
    <property type="entry name" value="Intergrase catalytic core"/>
    <property type="match status" value="1"/>
</dbReference>
<comment type="similarity">
    <text evidence="2 10">Belongs to the 'phage' integrase family. XerC subfamily.</text>
</comment>
<dbReference type="NCBIfam" id="NF001399">
    <property type="entry name" value="PRK00283.1"/>
    <property type="match status" value="1"/>
</dbReference>
<dbReference type="GO" id="GO:0003677">
    <property type="term" value="F:DNA binding"/>
    <property type="evidence" value="ECO:0007669"/>
    <property type="project" value="UniProtKB-UniRule"/>
</dbReference>
<feature type="domain" description="Core-binding (CB)" evidence="13">
    <location>
        <begin position="1"/>
        <end position="87"/>
    </location>
</feature>
<feature type="domain" description="Tyr recombinase" evidence="12">
    <location>
        <begin position="108"/>
        <end position="293"/>
    </location>
</feature>
<keyword evidence="15" id="KW-1185">Reference proteome</keyword>
<comment type="function">
    <text evidence="10">Site-specific tyrosine recombinase, which acts by catalyzing the cutting and rejoining of the recombining DNA molecules. The XerC-XerD complex is essential to convert dimers of the bacterial chromosome into monomers to permit their segregation at cell division. It also contributes to the segregational stability of plasmids.</text>
</comment>
<dbReference type="PANTHER" id="PTHR30349:SF77">
    <property type="entry name" value="TYROSINE RECOMBINASE XERC"/>
    <property type="match status" value="1"/>
</dbReference>
<name>W4VDZ7_9BACI</name>
<evidence type="ECO:0000313" key="14">
    <source>
        <dbReference type="EMBL" id="GAE91640.1"/>
    </source>
</evidence>
<feature type="active site" evidence="10">
    <location>
        <position position="248"/>
    </location>
</feature>
<feature type="active site" evidence="10">
    <location>
        <position position="172"/>
    </location>
</feature>
<dbReference type="RefSeq" id="WP_035721462.1">
    <property type="nucleotide sequence ID" value="NZ_BAVS01000001.1"/>
</dbReference>
<evidence type="ECO:0000259" key="12">
    <source>
        <dbReference type="PROSITE" id="PS51898"/>
    </source>
</evidence>
<keyword evidence="6 10" id="KW-0229">DNA integration</keyword>
<comment type="subcellular location">
    <subcellularLocation>
        <location evidence="1 10">Cytoplasm</location>
    </subcellularLocation>
</comment>
<dbReference type="eggNOG" id="COG4974">
    <property type="taxonomic scope" value="Bacteria"/>
</dbReference>
<evidence type="ECO:0000256" key="3">
    <source>
        <dbReference type="ARBA" id="ARBA00022490"/>
    </source>
</evidence>
<dbReference type="PROSITE" id="PS51900">
    <property type="entry name" value="CB"/>
    <property type="match status" value="1"/>
</dbReference>
<dbReference type="CDD" id="cd00798">
    <property type="entry name" value="INT_XerDC_C"/>
    <property type="match status" value="1"/>
</dbReference>
<evidence type="ECO:0000259" key="13">
    <source>
        <dbReference type="PROSITE" id="PS51900"/>
    </source>
</evidence>
<evidence type="ECO:0000256" key="7">
    <source>
        <dbReference type="ARBA" id="ARBA00023125"/>
    </source>
</evidence>
<dbReference type="GO" id="GO:0006313">
    <property type="term" value="P:DNA transposition"/>
    <property type="evidence" value="ECO:0007669"/>
    <property type="project" value="UniProtKB-UniRule"/>
</dbReference>
<dbReference type="InterPro" id="IPR044068">
    <property type="entry name" value="CB"/>
</dbReference>
<dbReference type="PROSITE" id="PS51898">
    <property type="entry name" value="TYR_RECOMBINASE"/>
    <property type="match status" value="1"/>
</dbReference>